<dbReference type="EMBL" id="FN649735">
    <property type="protein sequence ID" value="CBJ28172.1"/>
    <property type="molecule type" value="Genomic_DNA"/>
</dbReference>
<gene>
    <name evidence="12" type="ORF">Esi_0094_0040</name>
</gene>
<organism evidence="12 13">
    <name type="scientific">Ectocarpus siliculosus</name>
    <name type="common">Brown alga</name>
    <name type="synonym">Conferva siliculosa</name>
    <dbReference type="NCBI Taxonomy" id="2880"/>
    <lineage>
        <taxon>Eukaryota</taxon>
        <taxon>Sar</taxon>
        <taxon>Stramenopiles</taxon>
        <taxon>Ochrophyta</taxon>
        <taxon>PX clade</taxon>
        <taxon>Phaeophyceae</taxon>
        <taxon>Ectocarpales</taxon>
        <taxon>Ectocarpaceae</taxon>
        <taxon>Ectocarpus</taxon>
    </lineage>
</organism>
<evidence type="ECO:0000256" key="4">
    <source>
        <dbReference type="ARBA" id="ARBA00022741"/>
    </source>
</evidence>
<proteinExistence type="inferred from homology"/>
<keyword evidence="2" id="KW-0723">Serine/threonine-protein kinase</keyword>
<evidence type="ECO:0000256" key="5">
    <source>
        <dbReference type="ARBA" id="ARBA00022777"/>
    </source>
</evidence>
<dbReference type="InterPro" id="IPR001849">
    <property type="entry name" value="PH_domain"/>
</dbReference>
<evidence type="ECO:0000256" key="1">
    <source>
        <dbReference type="ARBA" id="ARBA00005843"/>
    </source>
</evidence>
<dbReference type="Gene3D" id="2.30.29.30">
    <property type="entry name" value="Pleckstrin-homology domain (PH domain)/Phosphotyrosine-binding domain (PTB)"/>
    <property type="match status" value="1"/>
</dbReference>
<dbReference type="Gene3D" id="1.10.150.50">
    <property type="entry name" value="Transcription Factor, Ets-1"/>
    <property type="match status" value="1"/>
</dbReference>
<dbReference type="InterPro" id="IPR001683">
    <property type="entry name" value="PX_dom"/>
</dbReference>
<dbReference type="CDD" id="cd06093">
    <property type="entry name" value="PX_domain"/>
    <property type="match status" value="1"/>
</dbReference>
<dbReference type="InterPro" id="IPR011009">
    <property type="entry name" value="Kinase-like_dom_sf"/>
</dbReference>
<dbReference type="Pfam" id="PF00169">
    <property type="entry name" value="PH"/>
    <property type="match status" value="1"/>
</dbReference>
<dbReference type="InterPro" id="IPR001245">
    <property type="entry name" value="Ser-Thr/Tyr_kinase_cat_dom"/>
</dbReference>
<dbReference type="SMART" id="SM00220">
    <property type="entry name" value="S_TKc"/>
    <property type="match status" value="1"/>
</dbReference>
<feature type="domain" description="PH" evidence="9">
    <location>
        <begin position="394"/>
        <end position="496"/>
    </location>
</feature>
<dbReference type="Pfam" id="PF00787">
    <property type="entry name" value="PX"/>
    <property type="match status" value="1"/>
</dbReference>
<dbReference type="PANTHER" id="PTHR46485">
    <property type="entry name" value="LIM DOMAIN KINASE 1"/>
    <property type="match status" value="1"/>
</dbReference>
<evidence type="ECO:0000313" key="13">
    <source>
        <dbReference type="Proteomes" id="UP000002630"/>
    </source>
</evidence>
<dbReference type="EMBL" id="FN649181">
    <property type="protein sequence ID" value="CBJ28172.1"/>
    <property type="molecule type" value="Genomic_DNA"/>
</dbReference>
<keyword evidence="4 7" id="KW-0547">Nucleotide-binding</keyword>
<accession>D7G911</accession>
<dbReference type="InterPro" id="IPR017441">
    <property type="entry name" value="Protein_kinase_ATP_BS"/>
</dbReference>
<dbReference type="InterPro" id="IPR036871">
    <property type="entry name" value="PX_dom_sf"/>
</dbReference>
<evidence type="ECO:0000313" key="12">
    <source>
        <dbReference type="EMBL" id="CBJ28172.1"/>
    </source>
</evidence>
<dbReference type="GO" id="GO:0004674">
    <property type="term" value="F:protein serine/threonine kinase activity"/>
    <property type="evidence" value="ECO:0007669"/>
    <property type="project" value="UniProtKB-KW"/>
</dbReference>
<feature type="region of interest" description="Disordered" evidence="8">
    <location>
        <begin position="336"/>
        <end position="378"/>
    </location>
</feature>
<dbReference type="InParanoid" id="D7G911"/>
<dbReference type="InterPro" id="IPR013761">
    <property type="entry name" value="SAM/pointed_sf"/>
</dbReference>
<dbReference type="GO" id="GO:0005737">
    <property type="term" value="C:cytoplasm"/>
    <property type="evidence" value="ECO:0007669"/>
    <property type="project" value="UniProtKB-ARBA"/>
</dbReference>
<dbReference type="Gene3D" id="3.30.1520.10">
    <property type="entry name" value="Phox-like domain"/>
    <property type="match status" value="1"/>
</dbReference>
<dbReference type="PROSITE" id="PS50195">
    <property type="entry name" value="PX"/>
    <property type="match status" value="1"/>
</dbReference>
<name>D7G911_ECTSI</name>
<dbReference type="InterPro" id="IPR011993">
    <property type="entry name" value="PH-like_dom_sf"/>
</dbReference>
<dbReference type="Gene3D" id="3.30.200.20">
    <property type="entry name" value="Phosphorylase Kinase, domain 1"/>
    <property type="match status" value="1"/>
</dbReference>
<dbReference type="SUPFAM" id="SSF47769">
    <property type="entry name" value="SAM/Pointed domain"/>
    <property type="match status" value="1"/>
</dbReference>
<evidence type="ECO:0000256" key="7">
    <source>
        <dbReference type="PROSITE-ProRule" id="PRU10141"/>
    </source>
</evidence>
<sequence length="702" mass="78372">MVDEVGLQLPDFEESDFYVEQEQVTIGPAVGEGAFSTVYIGKYFGDVVAVKKQTRQGRDLEKYLLRELSVLKYIRHQNMLEYIGAYNVIAKSRGQLHAVYIITEYAQGGDLLKLLLRTETPLGWRFRIQIAKEGAEALEYLHSQQLIHRDIKSSNFLLDGDWHCKLSDFGMAREVSSNGKMTICGTDEYMAPEMLFDESFSYPADMFSFGMVLLELITRKKIGENGFARRTPAKLFALEAEEVRQESPPDAPDSLLNLAAMCMEYEAEERPSADETRAWLEELLSELPNDTCAIPEPLEVPAIPEGEDRIDSAETPPASAIIGKSDMDGLEQTANFSDADKRRVQAGRDRAHWAGDADANSGLPSPPAMGGGDDQSFFSASQLPSVTGDGEAFVPSKMGYLHIKNQGIGFRNWKKRWFVLTGAELVCYMDGGLIETVGLRGCTIKRGKASRFQIIKTHVARTAVTEDKEGIEEMELAATNSNSLEAWLSTIESCIAYADEQGATSSDNQASPLVSIGGNGNSDSIMDWLLDLRLEGLWPNFEAHGYTDLKKIKQQGLKASDLEKLEIKNPLQRRFLMDVGRSPFRTALKVSIVGHRSFGDIVMFKVVTEWRAWYSKTEKLYTDFNKLHNKLRRAFRETNSPLMEHLPPLPGKGQVVQDQKNSAFLAKRKVDLEAYLKEVAALVETQEPFFSLLASALDLFSA</sequence>
<evidence type="ECO:0000259" key="9">
    <source>
        <dbReference type="PROSITE" id="PS50003"/>
    </source>
</evidence>
<evidence type="ECO:0000256" key="6">
    <source>
        <dbReference type="ARBA" id="ARBA00022840"/>
    </source>
</evidence>
<dbReference type="SMART" id="SM00233">
    <property type="entry name" value="PH"/>
    <property type="match status" value="1"/>
</dbReference>
<keyword evidence="13" id="KW-1185">Reference proteome</keyword>
<dbReference type="SUPFAM" id="SSF56112">
    <property type="entry name" value="Protein kinase-like (PK-like)"/>
    <property type="match status" value="1"/>
</dbReference>
<feature type="binding site" evidence="7">
    <location>
        <position position="52"/>
    </location>
    <ligand>
        <name>ATP</name>
        <dbReference type="ChEBI" id="CHEBI:30616"/>
    </ligand>
</feature>
<feature type="domain" description="PX" evidence="11">
    <location>
        <begin position="582"/>
        <end position="702"/>
    </location>
</feature>
<evidence type="ECO:0000256" key="2">
    <source>
        <dbReference type="ARBA" id="ARBA00022527"/>
    </source>
</evidence>
<dbReference type="GO" id="GO:0035091">
    <property type="term" value="F:phosphatidylinositol binding"/>
    <property type="evidence" value="ECO:0007669"/>
    <property type="project" value="InterPro"/>
</dbReference>
<dbReference type="OrthoDB" id="4062651at2759"/>
<evidence type="ECO:0000256" key="3">
    <source>
        <dbReference type="ARBA" id="ARBA00022679"/>
    </source>
</evidence>
<evidence type="ECO:0000256" key="8">
    <source>
        <dbReference type="SAM" id="MobiDB-lite"/>
    </source>
</evidence>
<dbReference type="Pfam" id="PF00069">
    <property type="entry name" value="Pkinase"/>
    <property type="match status" value="1"/>
</dbReference>
<feature type="compositionally biased region" description="Basic and acidic residues" evidence="8">
    <location>
        <begin position="338"/>
        <end position="355"/>
    </location>
</feature>
<dbReference type="PROSITE" id="PS00107">
    <property type="entry name" value="PROTEIN_KINASE_ATP"/>
    <property type="match status" value="1"/>
</dbReference>
<dbReference type="PRINTS" id="PR00109">
    <property type="entry name" value="TYRKINASE"/>
</dbReference>
<evidence type="ECO:0000259" key="11">
    <source>
        <dbReference type="PROSITE" id="PS50195"/>
    </source>
</evidence>
<keyword evidence="5 12" id="KW-0418">Kinase</keyword>
<dbReference type="SUPFAM" id="SSF50729">
    <property type="entry name" value="PH domain-like"/>
    <property type="match status" value="1"/>
</dbReference>
<dbReference type="InterPro" id="IPR000719">
    <property type="entry name" value="Prot_kinase_dom"/>
</dbReference>
<reference evidence="12 13" key="1">
    <citation type="journal article" date="2010" name="Nature">
        <title>The Ectocarpus genome and the independent evolution of multicellularity in brown algae.</title>
        <authorList>
            <person name="Cock J.M."/>
            <person name="Sterck L."/>
            <person name="Rouze P."/>
            <person name="Scornet D."/>
            <person name="Allen A.E."/>
            <person name="Amoutzias G."/>
            <person name="Anthouard V."/>
            <person name="Artiguenave F."/>
            <person name="Aury J.M."/>
            <person name="Badger J.H."/>
            <person name="Beszteri B."/>
            <person name="Billiau K."/>
            <person name="Bonnet E."/>
            <person name="Bothwell J.H."/>
            <person name="Bowler C."/>
            <person name="Boyen C."/>
            <person name="Brownlee C."/>
            <person name="Carrano C.J."/>
            <person name="Charrier B."/>
            <person name="Cho G.Y."/>
            <person name="Coelho S.M."/>
            <person name="Collen J."/>
            <person name="Corre E."/>
            <person name="Da Silva C."/>
            <person name="Delage L."/>
            <person name="Delaroque N."/>
            <person name="Dittami S.M."/>
            <person name="Doulbeau S."/>
            <person name="Elias M."/>
            <person name="Farnham G."/>
            <person name="Gachon C.M."/>
            <person name="Gschloessl B."/>
            <person name="Heesch S."/>
            <person name="Jabbari K."/>
            <person name="Jubin C."/>
            <person name="Kawai H."/>
            <person name="Kimura K."/>
            <person name="Kloareg B."/>
            <person name="Kupper F.C."/>
            <person name="Lang D."/>
            <person name="Le Bail A."/>
            <person name="Leblanc C."/>
            <person name="Lerouge P."/>
            <person name="Lohr M."/>
            <person name="Lopez P.J."/>
            <person name="Martens C."/>
            <person name="Maumus F."/>
            <person name="Michel G."/>
            <person name="Miranda-Saavedra D."/>
            <person name="Morales J."/>
            <person name="Moreau H."/>
            <person name="Motomura T."/>
            <person name="Nagasato C."/>
            <person name="Napoli C.A."/>
            <person name="Nelson D.R."/>
            <person name="Nyvall-Collen P."/>
            <person name="Peters A.F."/>
            <person name="Pommier C."/>
            <person name="Potin P."/>
            <person name="Poulain J."/>
            <person name="Quesneville H."/>
            <person name="Read B."/>
            <person name="Rensing S.A."/>
            <person name="Ritter A."/>
            <person name="Rousvoal S."/>
            <person name="Samanta M."/>
            <person name="Samson G."/>
            <person name="Schroeder D.C."/>
            <person name="Segurens B."/>
            <person name="Strittmatter M."/>
            <person name="Tonon T."/>
            <person name="Tregear J.W."/>
            <person name="Valentin K."/>
            <person name="von Dassow P."/>
            <person name="Yamagishi T."/>
            <person name="Van de Peer Y."/>
            <person name="Wincker P."/>
        </authorList>
    </citation>
    <scope>NUCLEOTIDE SEQUENCE [LARGE SCALE GENOMIC DNA]</scope>
    <source>
        <strain evidence="13">Ec32 / CCAP1310/4</strain>
    </source>
</reference>
<evidence type="ECO:0000259" key="10">
    <source>
        <dbReference type="PROSITE" id="PS50011"/>
    </source>
</evidence>
<dbReference type="PANTHER" id="PTHR46485:SF5">
    <property type="entry name" value="CENTER DIVIDER, ISOFORM A"/>
    <property type="match status" value="1"/>
</dbReference>
<dbReference type="AlphaFoldDB" id="D7G911"/>
<dbReference type="Gene3D" id="1.10.510.10">
    <property type="entry name" value="Transferase(Phosphotransferase) domain 1"/>
    <property type="match status" value="1"/>
</dbReference>
<dbReference type="PROSITE" id="PS50011">
    <property type="entry name" value="PROTEIN_KINASE_DOM"/>
    <property type="match status" value="1"/>
</dbReference>
<dbReference type="Proteomes" id="UP000002630">
    <property type="component" value="Linkage Group LG10"/>
</dbReference>
<dbReference type="InterPro" id="IPR050940">
    <property type="entry name" value="Actin_reg-Ser/Thr_kinase"/>
</dbReference>
<dbReference type="PROSITE" id="PS50003">
    <property type="entry name" value="PH_DOMAIN"/>
    <property type="match status" value="1"/>
</dbReference>
<dbReference type="SMART" id="SM00312">
    <property type="entry name" value="PX"/>
    <property type="match status" value="1"/>
</dbReference>
<dbReference type="eggNOG" id="KOG0192">
    <property type="taxonomic scope" value="Eukaryota"/>
</dbReference>
<comment type="similarity">
    <text evidence="1">Belongs to the protein kinase superfamily. TKL Ser/Thr protein kinase family.</text>
</comment>
<keyword evidence="3" id="KW-0808">Transferase</keyword>
<dbReference type="SUPFAM" id="SSF64268">
    <property type="entry name" value="PX domain"/>
    <property type="match status" value="1"/>
</dbReference>
<feature type="domain" description="Protein kinase" evidence="10">
    <location>
        <begin position="24"/>
        <end position="284"/>
    </location>
</feature>
<protein>
    <submittedName>
        <fullName evidence="12">LISK family protein kinase</fullName>
    </submittedName>
</protein>
<dbReference type="GO" id="GO:0005524">
    <property type="term" value="F:ATP binding"/>
    <property type="evidence" value="ECO:0007669"/>
    <property type="project" value="UniProtKB-UniRule"/>
</dbReference>
<dbReference type="STRING" id="2880.D7G911"/>
<dbReference type="InterPro" id="IPR008271">
    <property type="entry name" value="Ser/Thr_kinase_AS"/>
</dbReference>
<keyword evidence="6 7" id="KW-0067">ATP-binding</keyword>
<dbReference type="OMA" id="CCRVANS"/>
<dbReference type="PROSITE" id="PS00108">
    <property type="entry name" value="PROTEIN_KINASE_ST"/>
    <property type="match status" value="1"/>
</dbReference>